<sequence>MLDELVIWAKDYGERSKEVADILKYHQILPEDSYRAEGRIQAIDDMLNFIEENKIRKGCEYCTGNPLSDRKPLMKSQLSDYSVFINSANYLEDSVIGGSVPHSLYGVKIVFCPVCGKKL</sequence>
<dbReference type="EMBL" id="BAVZ01000033">
    <property type="protein sequence ID" value="GAF10715.1"/>
    <property type="molecule type" value="Genomic_DNA"/>
</dbReference>
<dbReference type="OrthoDB" id="2190065at2"/>
<evidence type="ECO:0000313" key="1">
    <source>
        <dbReference type="EMBL" id="GAF10715.1"/>
    </source>
</evidence>
<dbReference type="RefSeq" id="WP_036653391.1">
    <property type="nucleotide sequence ID" value="NZ_BAVZ01000033.1"/>
</dbReference>
<gene>
    <name evidence="1" type="ORF">JCM16418_4934</name>
</gene>
<comment type="caution">
    <text evidence="1">The sequence shown here is derived from an EMBL/GenBank/DDBJ whole genome shotgun (WGS) entry which is preliminary data.</text>
</comment>
<dbReference type="AlphaFoldDB" id="W7YIJ2"/>
<reference evidence="1 2" key="1">
    <citation type="journal article" date="2014" name="Genome Announc.">
        <title>Draft Genome Sequence of Paenibacillus pini JCM 16418T, Isolated from the Rhizosphere of Pine Tree.</title>
        <authorList>
            <person name="Yuki M."/>
            <person name="Oshima K."/>
            <person name="Suda W."/>
            <person name="Oshida Y."/>
            <person name="Kitamura K."/>
            <person name="Iida Y."/>
            <person name="Hattori M."/>
            <person name="Ohkuma M."/>
        </authorList>
    </citation>
    <scope>NUCLEOTIDE SEQUENCE [LARGE SCALE GENOMIC DNA]</scope>
    <source>
        <strain evidence="1 2">JCM 16418</strain>
    </source>
</reference>
<keyword evidence="2" id="KW-1185">Reference proteome</keyword>
<evidence type="ECO:0000313" key="2">
    <source>
        <dbReference type="Proteomes" id="UP000019364"/>
    </source>
</evidence>
<organism evidence="1 2">
    <name type="scientific">Paenibacillus pini JCM 16418</name>
    <dbReference type="NCBI Taxonomy" id="1236976"/>
    <lineage>
        <taxon>Bacteria</taxon>
        <taxon>Bacillati</taxon>
        <taxon>Bacillota</taxon>
        <taxon>Bacilli</taxon>
        <taxon>Bacillales</taxon>
        <taxon>Paenibacillaceae</taxon>
        <taxon>Paenibacillus</taxon>
    </lineage>
</organism>
<dbReference type="Proteomes" id="UP000019364">
    <property type="component" value="Unassembled WGS sequence"/>
</dbReference>
<accession>W7YIJ2</accession>
<dbReference type="STRING" id="1236976.JCM16418_4934"/>
<proteinExistence type="predicted"/>
<name>W7YIJ2_9BACL</name>
<protein>
    <submittedName>
        <fullName evidence="1">Uncharacterized protein</fullName>
    </submittedName>
</protein>